<dbReference type="EMBL" id="JARULN010000006">
    <property type="protein sequence ID" value="MDG5754096.1"/>
    <property type="molecule type" value="Genomic_DNA"/>
</dbReference>
<keyword evidence="2" id="KW-1185">Reference proteome</keyword>
<accession>A0ABT6H3Z7</accession>
<evidence type="ECO:0000313" key="2">
    <source>
        <dbReference type="Proteomes" id="UP001218246"/>
    </source>
</evidence>
<protein>
    <submittedName>
        <fullName evidence="1">Uncharacterized protein</fullName>
    </submittedName>
</protein>
<sequence>MQKNARGHVQDSCTALNEAMSCLQNALQTVEKADNRSRIEQSLHSVQSALKECDSTAQILAQE</sequence>
<organism evidence="1 2">
    <name type="scientific">Ectobacillus antri</name>
    <dbReference type="NCBI Taxonomy" id="2486280"/>
    <lineage>
        <taxon>Bacteria</taxon>
        <taxon>Bacillati</taxon>
        <taxon>Bacillota</taxon>
        <taxon>Bacilli</taxon>
        <taxon>Bacillales</taxon>
        <taxon>Bacillaceae</taxon>
        <taxon>Ectobacillus</taxon>
    </lineage>
</organism>
<name>A0ABT6H3Z7_9BACI</name>
<evidence type="ECO:0000313" key="1">
    <source>
        <dbReference type="EMBL" id="MDG5754096.1"/>
    </source>
</evidence>
<dbReference type="Proteomes" id="UP001218246">
    <property type="component" value="Unassembled WGS sequence"/>
</dbReference>
<proteinExistence type="predicted"/>
<comment type="caution">
    <text evidence="1">The sequence shown here is derived from an EMBL/GenBank/DDBJ whole genome shotgun (WGS) entry which is preliminary data.</text>
</comment>
<dbReference type="RefSeq" id="WP_124563160.1">
    <property type="nucleotide sequence ID" value="NZ_JARRRY010000005.1"/>
</dbReference>
<gene>
    <name evidence="1" type="ORF">P6P90_08930</name>
</gene>
<reference evidence="1 2" key="1">
    <citation type="submission" date="2023-04" db="EMBL/GenBank/DDBJ databases">
        <title>Ectobacillus antri isolated from activated sludge.</title>
        <authorList>
            <person name="Yan P."/>
            <person name="Liu X."/>
        </authorList>
    </citation>
    <scope>NUCLEOTIDE SEQUENCE [LARGE SCALE GENOMIC DNA]</scope>
    <source>
        <strain evidence="1 2">C18H</strain>
    </source>
</reference>